<protein>
    <submittedName>
        <fullName evidence="9">Iron ABC transporter permease</fullName>
    </submittedName>
</protein>
<evidence type="ECO:0000256" key="6">
    <source>
        <dbReference type="ARBA" id="ARBA00022989"/>
    </source>
</evidence>
<dbReference type="Gene3D" id="1.10.3470.10">
    <property type="entry name" value="ABC transporter involved in vitamin B12 uptake, BtuC"/>
    <property type="match status" value="1"/>
</dbReference>
<dbReference type="RefSeq" id="WP_096476998.1">
    <property type="nucleotide sequence ID" value="NZ_JADIIK010000004.1"/>
</dbReference>
<proteinExistence type="inferred from homology"/>
<evidence type="ECO:0000256" key="1">
    <source>
        <dbReference type="ARBA" id="ARBA00004651"/>
    </source>
</evidence>
<feature type="transmembrane region" description="Helical" evidence="8">
    <location>
        <begin position="89"/>
        <end position="110"/>
    </location>
</feature>
<feature type="transmembrane region" description="Helical" evidence="8">
    <location>
        <begin position="28"/>
        <end position="50"/>
    </location>
</feature>
<dbReference type="InterPro" id="IPR000522">
    <property type="entry name" value="ABC_transptr_permease_BtuC"/>
</dbReference>
<dbReference type="SUPFAM" id="SSF81345">
    <property type="entry name" value="ABC transporter involved in vitamin B12 uptake, BtuC"/>
    <property type="match status" value="1"/>
</dbReference>
<dbReference type="InterPro" id="IPR037294">
    <property type="entry name" value="ABC_BtuC-like"/>
</dbReference>
<keyword evidence="5 8" id="KW-0812">Transmembrane</keyword>
<feature type="transmembrane region" description="Helical" evidence="8">
    <location>
        <begin position="178"/>
        <end position="200"/>
    </location>
</feature>
<evidence type="ECO:0000256" key="5">
    <source>
        <dbReference type="ARBA" id="ARBA00022692"/>
    </source>
</evidence>
<sequence>MNASKTGSANAYVNPPDIYASLVWRRKWFIGLLGLLLLAAVPVCTMFGAAQISLADITRAILERIAPFLDIHPSELARYIVWDVRLPRVLMAVVAGAGLAISGAAMQGALRNPLVSPYTMGVSSAAGFGAALAMVLGAGLSGMAEEGMVISNAFFFGLLAALMAYALSRLRSVSPESIILAGIAIMFFFSAGTSLLQYLASDDKLRDVVFWLMGNLGKTGWTELFIIGGLSLLALPFLWKFSWDLNTLSTGDESARSLGTNVNRVRLICMAIATLVTAGIVSFCGIIGFICLVAPHITRMVIGADHRFLLPASALTGSLLLLVADTFARNIIQPTELPIGILTSLIGVPFFVYLLLTRKKEYFQ</sequence>
<dbReference type="AlphaFoldDB" id="A0AB33I1X4"/>
<dbReference type="EMBL" id="AP017649">
    <property type="protein sequence ID" value="BAZ97957.1"/>
    <property type="molecule type" value="Genomic_DNA"/>
</dbReference>
<feature type="transmembrane region" description="Helical" evidence="8">
    <location>
        <begin position="308"/>
        <end position="331"/>
    </location>
</feature>
<gene>
    <name evidence="9" type="ORF">DEHALATV1_1329</name>
</gene>
<dbReference type="GO" id="GO:0005886">
    <property type="term" value="C:plasma membrane"/>
    <property type="evidence" value="ECO:0007669"/>
    <property type="project" value="UniProtKB-SubCell"/>
</dbReference>
<accession>A0AB33I1X4</accession>
<feature type="transmembrane region" description="Helical" evidence="8">
    <location>
        <begin position="265"/>
        <end position="296"/>
    </location>
</feature>
<evidence type="ECO:0000256" key="2">
    <source>
        <dbReference type="ARBA" id="ARBA00007935"/>
    </source>
</evidence>
<dbReference type="CDD" id="cd06550">
    <property type="entry name" value="TM_ABC_iron-siderophores_like"/>
    <property type="match status" value="1"/>
</dbReference>
<dbReference type="Pfam" id="PF01032">
    <property type="entry name" value="FecCD"/>
    <property type="match status" value="1"/>
</dbReference>
<dbReference type="GO" id="GO:0022857">
    <property type="term" value="F:transmembrane transporter activity"/>
    <property type="evidence" value="ECO:0007669"/>
    <property type="project" value="InterPro"/>
</dbReference>
<evidence type="ECO:0000313" key="10">
    <source>
        <dbReference type="Proteomes" id="UP000218257"/>
    </source>
</evidence>
<evidence type="ECO:0000256" key="8">
    <source>
        <dbReference type="SAM" id="Phobius"/>
    </source>
</evidence>
<dbReference type="Proteomes" id="UP000218257">
    <property type="component" value="Chromosome"/>
</dbReference>
<feature type="transmembrane region" description="Helical" evidence="8">
    <location>
        <begin position="147"/>
        <end position="166"/>
    </location>
</feature>
<feature type="transmembrane region" description="Helical" evidence="8">
    <location>
        <begin position="122"/>
        <end position="140"/>
    </location>
</feature>
<dbReference type="FunFam" id="1.10.3470.10:FF:000001">
    <property type="entry name" value="Vitamin B12 ABC transporter permease BtuC"/>
    <property type="match status" value="1"/>
</dbReference>
<evidence type="ECO:0000256" key="4">
    <source>
        <dbReference type="ARBA" id="ARBA00022475"/>
    </source>
</evidence>
<keyword evidence="3" id="KW-0813">Transport</keyword>
<keyword evidence="7 8" id="KW-0472">Membrane</keyword>
<feature type="transmembrane region" description="Helical" evidence="8">
    <location>
        <begin position="221"/>
        <end position="239"/>
    </location>
</feature>
<feature type="transmembrane region" description="Helical" evidence="8">
    <location>
        <begin position="337"/>
        <end position="356"/>
    </location>
</feature>
<dbReference type="PANTHER" id="PTHR30472:SF25">
    <property type="entry name" value="ABC TRANSPORTER PERMEASE PROTEIN MJ0876-RELATED"/>
    <property type="match status" value="1"/>
</dbReference>
<keyword evidence="6 8" id="KW-1133">Transmembrane helix</keyword>
<dbReference type="PANTHER" id="PTHR30472">
    <property type="entry name" value="FERRIC ENTEROBACTIN TRANSPORT SYSTEM PERMEASE PROTEIN"/>
    <property type="match status" value="1"/>
</dbReference>
<reference evidence="9 10" key="1">
    <citation type="journal article" date="2017" name="Sci. Rep.">
        <title>Isolation and genomic characterization of a Dehalococcoides strain suggests genomic rearrangement during culture.</title>
        <authorList>
            <person name="Yohda M."/>
            <person name="Ikegami K."/>
            <person name="Aita Y."/>
            <person name="Kitajima M."/>
            <person name="Takechi A."/>
            <person name="Iwamoto M."/>
            <person name="Fukuda T."/>
            <person name="Tamura N."/>
            <person name="Shibasaki J."/>
            <person name="Koike S."/>
            <person name="Komatsu D."/>
            <person name="Miyagi S."/>
            <person name="Nishimura M."/>
            <person name="Uchino Y."/>
            <person name="Shiroma A."/>
            <person name="Shimoji M."/>
            <person name="Tamotsu H."/>
            <person name="Ashimine N."/>
            <person name="Shinzato M."/>
            <person name="Ohki S."/>
            <person name="Nakano K."/>
            <person name="Teruya K."/>
            <person name="Satou K."/>
            <person name="Hirano T."/>
            <person name="Yagi O."/>
        </authorList>
    </citation>
    <scope>NUCLEOTIDE SEQUENCE [LARGE SCALE GENOMIC DNA]</scope>
    <source>
        <strain evidence="9 10">UCH-ATV1</strain>
    </source>
</reference>
<name>A0AB33I1X4_9CHLR</name>
<comment type="similarity">
    <text evidence="2">Belongs to the binding-protein-dependent transport system permease family. FecCD subfamily.</text>
</comment>
<evidence type="ECO:0000256" key="3">
    <source>
        <dbReference type="ARBA" id="ARBA00022448"/>
    </source>
</evidence>
<organism evidence="9 10">
    <name type="scientific">Dehalococcoides mccartyi</name>
    <dbReference type="NCBI Taxonomy" id="61435"/>
    <lineage>
        <taxon>Bacteria</taxon>
        <taxon>Bacillati</taxon>
        <taxon>Chloroflexota</taxon>
        <taxon>Dehalococcoidia</taxon>
        <taxon>Dehalococcoidales</taxon>
        <taxon>Dehalococcoidaceae</taxon>
        <taxon>Dehalococcoides</taxon>
    </lineage>
</organism>
<dbReference type="GO" id="GO:0033214">
    <property type="term" value="P:siderophore-iron import into cell"/>
    <property type="evidence" value="ECO:0007669"/>
    <property type="project" value="TreeGrafter"/>
</dbReference>
<evidence type="ECO:0000313" key="9">
    <source>
        <dbReference type="EMBL" id="BAZ97957.1"/>
    </source>
</evidence>
<evidence type="ECO:0000256" key="7">
    <source>
        <dbReference type="ARBA" id="ARBA00023136"/>
    </source>
</evidence>
<comment type="subcellular location">
    <subcellularLocation>
        <location evidence="1">Cell membrane</location>
        <topology evidence="1">Multi-pass membrane protein</topology>
    </subcellularLocation>
</comment>
<keyword evidence="4" id="KW-1003">Cell membrane</keyword>